<dbReference type="EMBL" id="FXTA01000005">
    <property type="protein sequence ID" value="SMO86423.1"/>
    <property type="molecule type" value="Genomic_DNA"/>
</dbReference>
<dbReference type="AlphaFoldDB" id="A0A521ER53"/>
<dbReference type="Proteomes" id="UP000317289">
    <property type="component" value="Unassembled WGS sequence"/>
</dbReference>
<keyword evidence="5" id="KW-1185">Reference proteome</keyword>
<protein>
    <submittedName>
        <fullName evidence="3">Glycosyltransferase like family protein</fullName>
    </submittedName>
</protein>
<keyword evidence="3" id="KW-0808">Transferase</keyword>
<dbReference type="Gene3D" id="3.90.550.10">
    <property type="entry name" value="Spore Coat Polysaccharide Biosynthesis Protein SpsA, Chain A"/>
    <property type="match status" value="1"/>
</dbReference>
<reference evidence="2 5" key="2">
    <citation type="submission" date="2019-11" db="EMBL/GenBank/DDBJ databases">
        <title>Flavobacterium resistens genome.</title>
        <authorList>
            <person name="Wilson V.M."/>
            <person name="Newman J.D."/>
        </authorList>
    </citation>
    <scope>NUCLEOTIDE SEQUENCE [LARGE SCALE GENOMIC DNA]</scope>
    <source>
        <strain evidence="2 5">DSM 19382</strain>
    </source>
</reference>
<dbReference type="GO" id="GO:0016740">
    <property type="term" value="F:transferase activity"/>
    <property type="evidence" value="ECO:0007669"/>
    <property type="project" value="UniProtKB-KW"/>
</dbReference>
<dbReference type="Proteomes" id="UP000468990">
    <property type="component" value="Unassembled WGS sequence"/>
</dbReference>
<sequence length="281" mass="32805">MISIIVCSRTSDISLSLRENLEKTIGCIYELIIIDNSKNTHSIFEAYNLGIQKSKFEFLCFIHDDICMHTQDWGKIIVGIFKEDLKIGLIGIAGSKIKSKMPSPWWNCPNNQSVINIIQHYSHKDKESMTSGFNEDLNVEAAVLDGVFMSARKVEKIQFDSKMAGFHNYDLNISLEYKKHDYKVVITKQLLLEHFSTGKLNEDWVKSCYYIHRKYKSILPLNNKSHIVSKETEIANAANFIEESVTFKKYRIAFFIWLKLFTLHPRLKWQIRFLKRILNKL</sequence>
<dbReference type="InterPro" id="IPR059123">
    <property type="entry name" value="StrF_dom"/>
</dbReference>
<feature type="domain" description="Streptomycin biosynthesis protein StrF" evidence="1">
    <location>
        <begin position="14"/>
        <end position="189"/>
    </location>
</feature>
<dbReference type="Pfam" id="PF13712">
    <property type="entry name" value="Glyco_tranf_2_5"/>
    <property type="match status" value="1"/>
</dbReference>
<dbReference type="SUPFAM" id="SSF53448">
    <property type="entry name" value="Nucleotide-diphospho-sugar transferases"/>
    <property type="match status" value="1"/>
</dbReference>
<dbReference type="EMBL" id="WKKG01000003">
    <property type="protein sequence ID" value="MRX67909.1"/>
    <property type="molecule type" value="Genomic_DNA"/>
</dbReference>
<dbReference type="RefSeq" id="WP_142451958.1">
    <property type="nucleotide sequence ID" value="NZ_FXTA01000005.1"/>
</dbReference>
<evidence type="ECO:0000313" key="4">
    <source>
        <dbReference type="Proteomes" id="UP000317289"/>
    </source>
</evidence>
<evidence type="ECO:0000313" key="2">
    <source>
        <dbReference type="EMBL" id="MRX67909.1"/>
    </source>
</evidence>
<name>A0A521ER53_9FLAO</name>
<evidence type="ECO:0000313" key="5">
    <source>
        <dbReference type="Proteomes" id="UP000468990"/>
    </source>
</evidence>
<dbReference type="OrthoDB" id="7851643at2"/>
<proteinExistence type="predicted"/>
<accession>A0A521ER53</accession>
<organism evidence="3 4">
    <name type="scientific">Flavobacterium resistens</name>
    <dbReference type="NCBI Taxonomy" id="443612"/>
    <lineage>
        <taxon>Bacteria</taxon>
        <taxon>Pseudomonadati</taxon>
        <taxon>Bacteroidota</taxon>
        <taxon>Flavobacteriia</taxon>
        <taxon>Flavobacteriales</taxon>
        <taxon>Flavobacteriaceae</taxon>
        <taxon>Flavobacterium</taxon>
    </lineage>
</organism>
<reference evidence="3 4" key="1">
    <citation type="submission" date="2017-05" db="EMBL/GenBank/DDBJ databases">
        <authorList>
            <person name="Varghese N."/>
            <person name="Submissions S."/>
        </authorList>
    </citation>
    <scope>NUCLEOTIDE SEQUENCE [LARGE SCALE GENOMIC DNA]</scope>
    <source>
        <strain evidence="3 4">DSM 19382</strain>
    </source>
</reference>
<evidence type="ECO:0000259" key="1">
    <source>
        <dbReference type="Pfam" id="PF13712"/>
    </source>
</evidence>
<evidence type="ECO:0000313" key="3">
    <source>
        <dbReference type="EMBL" id="SMO86423.1"/>
    </source>
</evidence>
<dbReference type="CDD" id="cd00761">
    <property type="entry name" value="Glyco_tranf_GTA_type"/>
    <property type="match status" value="1"/>
</dbReference>
<gene>
    <name evidence="2" type="ORF">GJU42_08040</name>
    <name evidence="3" type="ORF">SAMN06265349_105285</name>
</gene>
<dbReference type="InterPro" id="IPR029044">
    <property type="entry name" value="Nucleotide-diphossugar_trans"/>
</dbReference>